<protein>
    <submittedName>
        <fullName evidence="4">Phage terminase large subunit family protein</fullName>
    </submittedName>
</protein>
<accession>A0ABV1CCQ3</accession>
<evidence type="ECO:0000313" key="5">
    <source>
        <dbReference type="Proteomes" id="UP001447979"/>
    </source>
</evidence>
<gene>
    <name evidence="4" type="ORF">WMO19_00815</name>
</gene>
<dbReference type="EMBL" id="JBBMFO010000001">
    <property type="protein sequence ID" value="MEQ2400138.1"/>
    <property type="molecule type" value="Genomic_DNA"/>
</dbReference>
<name>A0ABV1CCQ3_9FIRM</name>
<evidence type="ECO:0000259" key="3">
    <source>
        <dbReference type="Pfam" id="PF20454"/>
    </source>
</evidence>
<dbReference type="PANTHER" id="PTHR34413">
    <property type="entry name" value="PROPHAGE TAIL FIBER ASSEMBLY PROTEIN HOMOLOG TFAE-RELATED-RELATED"/>
    <property type="match status" value="1"/>
</dbReference>
<dbReference type="Gene3D" id="3.40.50.300">
    <property type="entry name" value="P-loop containing nucleotide triphosphate hydrolases"/>
    <property type="match status" value="1"/>
</dbReference>
<evidence type="ECO:0000256" key="1">
    <source>
        <dbReference type="SAM" id="MobiDB-lite"/>
    </source>
</evidence>
<dbReference type="InterPro" id="IPR027417">
    <property type="entry name" value="P-loop_NTPase"/>
</dbReference>
<dbReference type="Pfam" id="PF20454">
    <property type="entry name" value="GpA_nuclease"/>
    <property type="match status" value="1"/>
</dbReference>
<sequence length="595" mass="68604">MNKTEKLFQEISKVLAPPPKLAISDWADEYRFLSRESSAEPGKWYTSRAEYQREIMNAISDPKTERVVLMTSAQIGKTELLLNTIGYYVDYDPSPIMLVQPTLDMAESFSKDRLDPMIRDTPAIKDKFADKKTRNSGNTITHKKFIGGHITMVGANSPSSLASRPIRIVLADEVDRFPHSAGEEGDPLDLAIKRTTTFWNRKIVMVSTPTIKHLSRIELEYEDSSKEEWNVRCPKCGRLQPYKWSKIRFEDVTMECEHCKERFPENIWKKQEGAWIAEREDIKKRGFHLNELASPWKKWEDIIEDFREAKKSTEKLKVWINTALGESWEEPDDTDAGELIKRRERYNAEVPDDVLLLTCGVDVQDDRLEMEVVGWGHGKESWGILYNVFYGDPGQDAVWIQLDEFLKREFKFADGSGIMIASACIDSGGHYTQEVYKFTKQREHRRIFAIKGKGGEGVPFISNPTRNNRQKAALFSLGVDQGKASISSRLKIEFEGEGYCHFPIEKEKGYDEKFFDGITSESFRIRYYKGKPKGEWIVKPGVRNEPLDCRNYATAAMEIFNPNFEALEKNKGNTERYTQAYKRPRRRRGTISKGL</sequence>
<dbReference type="InterPro" id="IPR008866">
    <property type="entry name" value="Phage_lambda_GpA-like"/>
</dbReference>
<proteinExistence type="inferred from homology"/>
<dbReference type="PANTHER" id="PTHR34413:SF2">
    <property type="entry name" value="PROPHAGE TAIL FIBER ASSEMBLY PROTEIN HOMOLOG TFAE-RELATED"/>
    <property type="match status" value="1"/>
</dbReference>
<dbReference type="RefSeq" id="WP_349169814.1">
    <property type="nucleotide sequence ID" value="NZ_JBBMFO010000001.1"/>
</dbReference>
<comment type="caution">
    <text evidence="4">The sequence shown here is derived from an EMBL/GenBank/DDBJ whole genome shotgun (WGS) entry which is preliminary data.</text>
</comment>
<evidence type="ECO:0000259" key="2">
    <source>
        <dbReference type="Pfam" id="PF05876"/>
    </source>
</evidence>
<feature type="compositionally biased region" description="Basic residues" evidence="1">
    <location>
        <begin position="582"/>
        <end position="595"/>
    </location>
</feature>
<feature type="region of interest" description="Disordered" evidence="1">
    <location>
        <begin position="575"/>
        <end position="595"/>
    </location>
</feature>
<dbReference type="InterPro" id="IPR046454">
    <property type="entry name" value="GpA_endonuclease"/>
</dbReference>
<organism evidence="4 5">
    <name type="scientific">Peptoniphilus hominis</name>
    <name type="common">ex Hitch et al. 2025</name>
    <dbReference type="NCBI Taxonomy" id="3133174"/>
    <lineage>
        <taxon>Bacteria</taxon>
        <taxon>Bacillati</taxon>
        <taxon>Bacillota</taxon>
        <taxon>Tissierellia</taxon>
        <taxon>Tissierellales</taxon>
        <taxon>Peptoniphilaceae</taxon>
        <taxon>Peptoniphilus</taxon>
    </lineage>
</organism>
<evidence type="ECO:0000313" key="4">
    <source>
        <dbReference type="EMBL" id="MEQ2400138.1"/>
    </source>
</evidence>
<feature type="domain" description="Terminase large subunit GpA endonuclease" evidence="3">
    <location>
        <begin position="285"/>
        <end position="563"/>
    </location>
</feature>
<dbReference type="HAMAP" id="MF_04144">
    <property type="entry name" value="TERL_LAMBDA"/>
    <property type="match status" value="1"/>
</dbReference>
<dbReference type="Proteomes" id="UP001447979">
    <property type="component" value="Unassembled WGS sequence"/>
</dbReference>
<feature type="domain" description="Phage terminase large subunit GpA ATPase" evidence="2">
    <location>
        <begin position="38"/>
        <end position="275"/>
    </location>
</feature>
<dbReference type="InterPro" id="IPR051220">
    <property type="entry name" value="TFA_Chaperone"/>
</dbReference>
<keyword evidence="5" id="KW-1185">Reference proteome</keyword>
<reference evidence="4 5" key="1">
    <citation type="submission" date="2024-03" db="EMBL/GenBank/DDBJ databases">
        <title>Human intestinal bacterial collection.</title>
        <authorList>
            <person name="Pauvert C."/>
            <person name="Hitch T.C.A."/>
            <person name="Clavel T."/>
        </authorList>
    </citation>
    <scope>NUCLEOTIDE SEQUENCE [LARGE SCALE GENOMIC DNA]</scope>
    <source>
        <strain evidence="4 5">CLA-SR-H025</strain>
    </source>
</reference>
<dbReference type="InterPro" id="IPR046453">
    <property type="entry name" value="GpA_ATPase"/>
</dbReference>
<dbReference type="Pfam" id="PF05876">
    <property type="entry name" value="GpA_ATPase"/>
    <property type="match status" value="1"/>
</dbReference>